<evidence type="ECO:0000313" key="1">
    <source>
        <dbReference type="EMBL" id="CEP78424.1"/>
    </source>
</evidence>
<gene>
    <name evidence="1" type="ORF">DTL3_1120</name>
</gene>
<proteinExistence type="predicted"/>
<dbReference type="KEGG" id="dtn:DTL3_1120"/>
<reference evidence="2" key="1">
    <citation type="submission" date="2014-11" db="EMBL/GenBank/DDBJ databases">
        <authorList>
            <person name="Wibberg D."/>
        </authorList>
    </citation>
    <scope>NUCLEOTIDE SEQUENCE [LARGE SCALE GENOMIC DNA]</scope>
    <source>
        <strain evidence="2">L3</strain>
    </source>
</reference>
<dbReference type="Proteomes" id="UP000032809">
    <property type="component" value="Chromosome I"/>
</dbReference>
<dbReference type="EMBL" id="LN824141">
    <property type="protein sequence ID" value="CEP78424.1"/>
    <property type="molecule type" value="Genomic_DNA"/>
</dbReference>
<dbReference type="HOGENOM" id="CLU_209622_0_0_0"/>
<protein>
    <submittedName>
        <fullName evidence="1">Uncharacterized protein</fullName>
    </submittedName>
</protein>
<name>A0A0C7P3G6_DEFTU</name>
<dbReference type="OrthoDB" id="2084190at2"/>
<organism evidence="1 2">
    <name type="scientific">Defluviitoga tunisiensis</name>
    <dbReference type="NCBI Taxonomy" id="1006576"/>
    <lineage>
        <taxon>Bacteria</taxon>
        <taxon>Thermotogati</taxon>
        <taxon>Thermotogota</taxon>
        <taxon>Thermotogae</taxon>
        <taxon>Petrotogales</taxon>
        <taxon>Petrotogaceae</taxon>
        <taxon>Defluviitoga</taxon>
    </lineage>
</organism>
<keyword evidence="2" id="KW-1185">Reference proteome</keyword>
<evidence type="ECO:0000313" key="2">
    <source>
        <dbReference type="Proteomes" id="UP000032809"/>
    </source>
</evidence>
<sequence length="60" mass="7209">MHKTNSIFLRELRKYKDRLTKQQFKTLRGQVINGDCEGAKKGLKKILNRRMQYEHTKNIC</sequence>
<dbReference type="AlphaFoldDB" id="A0A0C7P3G6"/>
<dbReference type="PATRIC" id="fig|1006576.9.peg.1120"/>
<accession>A0A0C7P3G6</accession>
<dbReference type="STRING" id="1006576.DTL3_1120"/>